<gene>
    <name evidence="7" type="ORF">ACFFHW_14740</name>
</gene>
<evidence type="ECO:0000256" key="6">
    <source>
        <dbReference type="SAM" id="Phobius"/>
    </source>
</evidence>
<evidence type="ECO:0000313" key="8">
    <source>
        <dbReference type="Proteomes" id="UP001589814"/>
    </source>
</evidence>
<evidence type="ECO:0000256" key="5">
    <source>
        <dbReference type="SAM" id="MobiDB-lite"/>
    </source>
</evidence>
<dbReference type="EMBL" id="JBHLVX010000055">
    <property type="protein sequence ID" value="MFC0269226.1"/>
    <property type="molecule type" value="Genomic_DNA"/>
</dbReference>
<dbReference type="PANTHER" id="PTHR36926:SF1">
    <property type="entry name" value="COLICIN V PRODUCTION PROTEIN"/>
    <property type="match status" value="1"/>
</dbReference>
<dbReference type="InterPro" id="IPR052719">
    <property type="entry name" value="CvpA-like"/>
</dbReference>
<feature type="transmembrane region" description="Helical" evidence="6">
    <location>
        <begin position="104"/>
        <end position="128"/>
    </location>
</feature>
<dbReference type="Pfam" id="PF02674">
    <property type="entry name" value="Colicin_V"/>
    <property type="match status" value="1"/>
</dbReference>
<dbReference type="Proteomes" id="UP001589814">
    <property type="component" value="Unassembled WGS sequence"/>
</dbReference>
<feature type="transmembrane region" description="Helical" evidence="6">
    <location>
        <begin position="63"/>
        <end position="84"/>
    </location>
</feature>
<evidence type="ECO:0000256" key="3">
    <source>
        <dbReference type="ARBA" id="ARBA00022989"/>
    </source>
</evidence>
<evidence type="ECO:0000256" key="4">
    <source>
        <dbReference type="ARBA" id="ARBA00023136"/>
    </source>
</evidence>
<keyword evidence="8" id="KW-1185">Reference proteome</keyword>
<feature type="transmembrane region" description="Helical" evidence="6">
    <location>
        <begin position="33"/>
        <end position="51"/>
    </location>
</feature>
<comment type="caution">
    <text evidence="7">The sequence shown here is derived from an EMBL/GenBank/DDBJ whole genome shotgun (WGS) entry which is preliminary data.</text>
</comment>
<dbReference type="PANTHER" id="PTHR36926">
    <property type="entry name" value="COLICIN V PRODUCTION PROTEIN"/>
    <property type="match status" value="1"/>
</dbReference>
<keyword evidence="2 6" id="KW-0812">Transmembrane</keyword>
<keyword evidence="4 6" id="KW-0472">Membrane</keyword>
<keyword evidence="3 6" id="KW-1133">Transmembrane helix</keyword>
<reference evidence="7 8" key="1">
    <citation type="submission" date="2024-09" db="EMBL/GenBank/DDBJ databases">
        <authorList>
            <person name="Sun Q."/>
            <person name="Mori K."/>
        </authorList>
    </citation>
    <scope>NUCLEOTIDE SEQUENCE [LARGE SCALE GENOMIC DNA]</scope>
    <source>
        <strain evidence="7 8">CCM 7415</strain>
    </source>
</reference>
<dbReference type="RefSeq" id="WP_019951528.1">
    <property type="nucleotide sequence ID" value="NZ_JBHLVX010000055.1"/>
</dbReference>
<name>A0ABV6G735_9GAMM</name>
<sequence>MSWTWIDWAFAILLGFSILTGLARGFIREGLGLAAWIVALLAARALAEPAGDLFEHYIGSAQIRLVAGFALVVIAVLIAARLVIRVVHAMIEWAGMGFFNRLLGALFGALRGALVLILLVAVVGLTPLRQSPAWQQSQLIPRVEQGRDLLIARYQQLDRDGELLDEANRRAEDLQQSLPSRLGEQAVDQFQRTPQNGGQGGRTPGAEPDSAR</sequence>
<feature type="region of interest" description="Disordered" evidence="5">
    <location>
        <begin position="168"/>
        <end position="212"/>
    </location>
</feature>
<evidence type="ECO:0000313" key="7">
    <source>
        <dbReference type="EMBL" id="MFC0269226.1"/>
    </source>
</evidence>
<proteinExistence type="predicted"/>
<evidence type="ECO:0000256" key="2">
    <source>
        <dbReference type="ARBA" id="ARBA00022692"/>
    </source>
</evidence>
<evidence type="ECO:0000256" key="1">
    <source>
        <dbReference type="ARBA" id="ARBA00004141"/>
    </source>
</evidence>
<comment type="subcellular location">
    <subcellularLocation>
        <location evidence="1">Membrane</location>
        <topology evidence="1">Multi-pass membrane protein</topology>
    </subcellularLocation>
</comment>
<organism evidence="7 8">
    <name type="scientific">Kushneria aurantia</name>
    <dbReference type="NCBI Taxonomy" id="504092"/>
    <lineage>
        <taxon>Bacteria</taxon>
        <taxon>Pseudomonadati</taxon>
        <taxon>Pseudomonadota</taxon>
        <taxon>Gammaproteobacteria</taxon>
        <taxon>Oceanospirillales</taxon>
        <taxon>Halomonadaceae</taxon>
        <taxon>Kushneria</taxon>
    </lineage>
</organism>
<dbReference type="InterPro" id="IPR003825">
    <property type="entry name" value="Colicin-V_CvpA"/>
</dbReference>
<accession>A0ABV6G735</accession>
<protein>
    <submittedName>
        <fullName evidence="7">CvpA family protein</fullName>
    </submittedName>
</protein>